<proteinExistence type="predicted"/>
<evidence type="ECO:0000313" key="2">
    <source>
        <dbReference type="EMBL" id="MDN4476076.1"/>
    </source>
</evidence>
<keyword evidence="1" id="KW-0472">Membrane</keyword>
<dbReference type="RefSeq" id="WP_301133854.1">
    <property type="nucleotide sequence ID" value="NZ_JAUHPW010000006.1"/>
</dbReference>
<sequence>MSEFVEWGALGQVVLFGLLVGAGLPALFALGVRTLAGPGARGADGEVTIARKVVAYACFGAVVLAVLGAVAYIAAGGH</sequence>
<reference evidence="2" key="1">
    <citation type="submission" date="2023-06" db="EMBL/GenBank/DDBJ databases">
        <title>Sysu t00192.</title>
        <authorList>
            <person name="Gao L."/>
            <person name="Fang B.-Z."/>
            <person name="Li W.-J."/>
        </authorList>
    </citation>
    <scope>NUCLEOTIDE SEQUENCE</scope>
    <source>
        <strain evidence="2">SYSU T00192</strain>
    </source>
</reference>
<name>A0ABT8GAC3_9MICO</name>
<evidence type="ECO:0000256" key="1">
    <source>
        <dbReference type="SAM" id="Phobius"/>
    </source>
</evidence>
<feature type="transmembrane region" description="Helical" evidence="1">
    <location>
        <begin position="12"/>
        <end position="32"/>
    </location>
</feature>
<dbReference type="EMBL" id="JAUHPW010000006">
    <property type="protein sequence ID" value="MDN4476076.1"/>
    <property type="molecule type" value="Genomic_DNA"/>
</dbReference>
<organism evidence="2 3">
    <name type="scientific">Demequina litoralis</name>
    <dbReference type="NCBI Taxonomy" id="3051660"/>
    <lineage>
        <taxon>Bacteria</taxon>
        <taxon>Bacillati</taxon>
        <taxon>Actinomycetota</taxon>
        <taxon>Actinomycetes</taxon>
        <taxon>Micrococcales</taxon>
        <taxon>Demequinaceae</taxon>
        <taxon>Demequina</taxon>
    </lineage>
</organism>
<accession>A0ABT8GAC3</accession>
<keyword evidence="1" id="KW-0812">Transmembrane</keyword>
<gene>
    <name evidence="2" type="ORF">QQX09_09440</name>
</gene>
<keyword evidence="3" id="KW-1185">Reference proteome</keyword>
<evidence type="ECO:0008006" key="4">
    <source>
        <dbReference type="Google" id="ProtNLM"/>
    </source>
</evidence>
<feature type="transmembrane region" description="Helical" evidence="1">
    <location>
        <begin position="53"/>
        <end position="75"/>
    </location>
</feature>
<keyword evidence="1" id="KW-1133">Transmembrane helix</keyword>
<comment type="caution">
    <text evidence="2">The sequence shown here is derived from an EMBL/GenBank/DDBJ whole genome shotgun (WGS) entry which is preliminary data.</text>
</comment>
<dbReference type="Proteomes" id="UP001172728">
    <property type="component" value="Unassembled WGS sequence"/>
</dbReference>
<evidence type="ECO:0000313" key="3">
    <source>
        <dbReference type="Proteomes" id="UP001172728"/>
    </source>
</evidence>
<protein>
    <recommendedName>
        <fullName evidence="4">Integral membrane protein</fullName>
    </recommendedName>
</protein>